<evidence type="ECO:0000313" key="2">
    <source>
        <dbReference type="EMBL" id="MBH5334534.1"/>
    </source>
</evidence>
<evidence type="ECO:0000313" key="3">
    <source>
        <dbReference type="Proteomes" id="UP000807371"/>
    </source>
</evidence>
<dbReference type="InterPro" id="IPR050712">
    <property type="entry name" value="NAD(P)H-dep_reductase"/>
</dbReference>
<dbReference type="PANTHER" id="PTHR30543:SF21">
    <property type="entry name" value="NAD(P)H-DEPENDENT FMN REDUCTASE LOT6"/>
    <property type="match status" value="1"/>
</dbReference>
<dbReference type="Pfam" id="PF03358">
    <property type="entry name" value="FMN_red"/>
    <property type="match status" value="1"/>
</dbReference>
<proteinExistence type="predicted"/>
<organism evidence="2 3">
    <name type="scientific">Streptomyces pactum</name>
    <dbReference type="NCBI Taxonomy" id="68249"/>
    <lineage>
        <taxon>Bacteria</taxon>
        <taxon>Bacillati</taxon>
        <taxon>Actinomycetota</taxon>
        <taxon>Actinomycetes</taxon>
        <taxon>Kitasatosporales</taxon>
        <taxon>Streptomycetaceae</taxon>
        <taxon>Streptomyces</taxon>
    </lineage>
</organism>
<dbReference type="Gene3D" id="3.40.50.360">
    <property type="match status" value="1"/>
</dbReference>
<dbReference type="InterPro" id="IPR005025">
    <property type="entry name" value="FMN_Rdtase-like_dom"/>
</dbReference>
<dbReference type="RefSeq" id="WP_197988222.1">
    <property type="nucleotide sequence ID" value="NZ_JACYXC010000001.1"/>
</dbReference>
<reference evidence="2 3" key="1">
    <citation type="submission" date="2020-09" db="EMBL/GenBank/DDBJ databases">
        <title>Biosynthesis of the nuclear factor of activated T cells inhibitor NFAT-133 and its congeners in Streptomyces pactum.</title>
        <authorList>
            <person name="Zhou W."/>
            <person name="Posri P."/>
            <person name="Abugrain M.E."/>
            <person name="Weisberg A.J."/>
            <person name="Chang J.H."/>
            <person name="Mahmud T."/>
        </authorList>
    </citation>
    <scope>NUCLEOTIDE SEQUENCE [LARGE SCALE GENOMIC DNA]</scope>
    <source>
        <strain evidence="2 3">ATCC 27456</strain>
    </source>
</reference>
<comment type="caution">
    <text evidence="2">The sequence shown here is derived from an EMBL/GenBank/DDBJ whole genome shotgun (WGS) entry which is preliminary data.</text>
</comment>
<keyword evidence="3" id="KW-1185">Reference proteome</keyword>
<name>A0ABS0NHF3_9ACTN</name>
<evidence type="ECO:0000259" key="1">
    <source>
        <dbReference type="Pfam" id="PF03358"/>
    </source>
</evidence>
<feature type="domain" description="NADPH-dependent FMN reductase-like" evidence="1">
    <location>
        <begin position="7"/>
        <end position="153"/>
    </location>
</feature>
<dbReference type="InterPro" id="IPR029039">
    <property type="entry name" value="Flavoprotein-like_sf"/>
</dbReference>
<dbReference type="PANTHER" id="PTHR30543">
    <property type="entry name" value="CHROMATE REDUCTASE"/>
    <property type="match status" value="1"/>
</dbReference>
<accession>A0ABS0NHF3</accession>
<dbReference type="Proteomes" id="UP000807371">
    <property type="component" value="Unassembled WGS sequence"/>
</dbReference>
<dbReference type="EMBL" id="JACYXC010000001">
    <property type="protein sequence ID" value="MBH5334534.1"/>
    <property type="molecule type" value="Genomic_DNA"/>
</dbReference>
<sequence length="202" mass="22445">MSSENLNLAVIVGSVREGRFGPVVADWFVRQARRYGHFTVDLIDLADVPLPLELPAVPPAMQPDMERPAGMAALTRRIADADAIVVVTPDYNRSFPASLKAAIDWHHAEWAAKPIGFVGYSGASGGLLAIEQLRQVFGELHAHTVRDYVSFPRYYLLFGEDGEPIEPEEPARAAELMLDQLRWWGSVLHDARRDRPYAAVGR</sequence>
<gene>
    <name evidence="2" type="ORF">IHE55_06850</name>
</gene>
<protein>
    <submittedName>
        <fullName evidence="2">NAD(P)H-dependent oxidoreductase</fullName>
    </submittedName>
</protein>
<dbReference type="SUPFAM" id="SSF52218">
    <property type="entry name" value="Flavoproteins"/>
    <property type="match status" value="1"/>
</dbReference>